<evidence type="ECO:0000259" key="3">
    <source>
        <dbReference type="Pfam" id="PF11250"/>
    </source>
</evidence>
<comment type="similarity">
    <text evidence="1">Belongs to the fantastic four family.</text>
</comment>
<evidence type="ECO:0000313" key="4">
    <source>
        <dbReference type="EMBL" id="PHT46977.1"/>
    </source>
</evidence>
<dbReference type="Proteomes" id="UP000224567">
    <property type="component" value="Unassembled WGS sequence"/>
</dbReference>
<evidence type="ECO:0000256" key="2">
    <source>
        <dbReference type="SAM" id="MobiDB-lite"/>
    </source>
</evidence>
<dbReference type="InterPro" id="IPR046431">
    <property type="entry name" value="FAF_dom"/>
</dbReference>
<accession>A0A2G2WP14</accession>
<dbReference type="AlphaFoldDB" id="A0A2G2WP14"/>
<dbReference type="PANTHER" id="PTHR33155">
    <property type="entry name" value="FANTASTIC FOUR-LIKE PROTEIN (DUF3049)"/>
    <property type="match status" value="1"/>
</dbReference>
<sequence>MGSTSTLYQGLQSCMEPQLPHQHYFLISKSCPARLIFSQSNTSLKKTETGDDGSSEQHSNVDNSIGDWSFIQDLSNPKKDDYEEKEEYVHPTVKSSSNSLSIKSLEMCTESLGSETGSDISESIEEHSFFLSASENNNSHLAPRSKCKELGKKRDRITTSFPPPMPSLSRTNGVQVMRPHREGGRLILKATTVSAPKPYFKAERVDGRLRLSLLNNNTEHDENIDESDDGDRKLVSENGYVRPSKCKENGSRIKRIPSWDPFPICLLMYFGLLLCFSIVI</sequence>
<dbReference type="STRING" id="33114.A0A2G2WP14"/>
<dbReference type="InterPro" id="IPR021410">
    <property type="entry name" value="FAF"/>
</dbReference>
<evidence type="ECO:0000256" key="1">
    <source>
        <dbReference type="ARBA" id="ARBA00008690"/>
    </source>
</evidence>
<evidence type="ECO:0000313" key="5">
    <source>
        <dbReference type="Proteomes" id="UP000224567"/>
    </source>
</evidence>
<dbReference type="PANTHER" id="PTHR33155:SF69">
    <property type="entry name" value="PROTEIN FANTASTIC FOUR 2-LIKE"/>
    <property type="match status" value="1"/>
</dbReference>
<organism evidence="4 5">
    <name type="scientific">Capsicum baccatum</name>
    <name type="common">Peruvian pepper</name>
    <dbReference type="NCBI Taxonomy" id="33114"/>
    <lineage>
        <taxon>Eukaryota</taxon>
        <taxon>Viridiplantae</taxon>
        <taxon>Streptophyta</taxon>
        <taxon>Embryophyta</taxon>
        <taxon>Tracheophyta</taxon>
        <taxon>Spermatophyta</taxon>
        <taxon>Magnoliopsida</taxon>
        <taxon>eudicotyledons</taxon>
        <taxon>Gunneridae</taxon>
        <taxon>Pentapetalae</taxon>
        <taxon>asterids</taxon>
        <taxon>lamiids</taxon>
        <taxon>Solanales</taxon>
        <taxon>Solanaceae</taxon>
        <taxon>Solanoideae</taxon>
        <taxon>Capsiceae</taxon>
        <taxon>Capsicum</taxon>
    </lineage>
</organism>
<reference evidence="4 5" key="1">
    <citation type="journal article" date="2017" name="Genome Biol.">
        <title>New reference genome sequences of hot pepper reveal the massive evolution of plant disease-resistance genes by retroduplication.</title>
        <authorList>
            <person name="Kim S."/>
            <person name="Park J."/>
            <person name="Yeom S.I."/>
            <person name="Kim Y.M."/>
            <person name="Seo E."/>
            <person name="Kim K.T."/>
            <person name="Kim M.S."/>
            <person name="Lee J.M."/>
            <person name="Cheong K."/>
            <person name="Shin H.S."/>
            <person name="Kim S.B."/>
            <person name="Han K."/>
            <person name="Lee J."/>
            <person name="Park M."/>
            <person name="Lee H.A."/>
            <person name="Lee H.Y."/>
            <person name="Lee Y."/>
            <person name="Oh S."/>
            <person name="Lee J.H."/>
            <person name="Choi E."/>
            <person name="Choi E."/>
            <person name="Lee S.E."/>
            <person name="Jeon J."/>
            <person name="Kim H."/>
            <person name="Choi G."/>
            <person name="Song H."/>
            <person name="Lee J."/>
            <person name="Lee S.C."/>
            <person name="Kwon J.K."/>
            <person name="Lee H.Y."/>
            <person name="Koo N."/>
            <person name="Hong Y."/>
            <person name="Kim R.W."/>
            <person name="Kang W.H."/>
            <person name="Huh J.H."/>
            <person name="Kang B.C."/>
            <person name="Yang T.J."/>
            <person name="Lee Y.H."/>
            <person name="Bennetzen J.L."/>
            <person name="Choi D."/>
        </authorList>
    </citation>
    <scope>NUCLEOTIDE SEQUENCE [LARGE SCALE GENOMIC DNA]</scope>
    <source>
        <strain evidence="5">cv. PBC81</strain>
    </source>
</reference>
<dbReference type="OrthoDB" id="1916983at2759"/>
<protein>
    <recommendedName>
        <fullName evidence="3">FAF domain-containing protein</fullName>
    </recommendedName>
</protein>
<proteinExistence type="inferred from homology"/>
<dbReference type="EMBL" id="MLFT02000006">
    <property type="protein sequence ID" value="PHT46977.1"/>
    <property type="molecule type" value="Genomic_DNA"/>
</dbReference>
<name>A0A2G2WP14_CAPBA</name>
<reference evidence="5" key="2">
    <citation type="journal article" date="2017" name="J. Anim. Genet.">
        <title>Multiple reference genome sequences of hot pepper reveal the massive evolution of plant disease resistance genes by retroduplication.</title>
        <authorList>
            <person name="Kim S."/>
            <person name="Park J."/>
            <person name="Yeom S.-I."/>
            <person name="Kim Y.-M."/>
            <person name="Seo E."/>
            <person name="Kim K.-T."/>
            <person name="Kim M.-S."/>
            <person name="Lee J.M."/>
            <person name="Cheong K."/>
            <person name="Shin H.-S."/>
            <person name="Kim S.-B."/>
            <person name="Han K."/>
            <person name="Lee J."/>
            <person name="Park M."/>
            <person name="Lee H.-A."/>
            <person name="Lee H.-Y."/>
            <person name="Lee Y."/>
            <person name="Oh S."/>
            <person name="Lee J.H."/>
            <person name="Choi E."/>
            <person name="Choi E."/>
            <person name="Lee S.E."/>
            <person name="Jeon J."/>
            <person name="Kim H."/>
            <person name="Choi G."/>
            <person name="Song H."/>
            <person name="Lee J."/>
            <person name="Lee S.-C."/>
            <person name="Kwon J.-K."/>
            <person name="Lee H.-Y."/>
            <person name="Koo N."/>
            <person name="Hong Y."/>
            <person name="Kim R.W."/>
            <person name="Kang W.-H."/>
            <person name="Huh J.H."/>
            <person name="Kang B.-C."/>
            <person name="Yang T.-J."/>
            <person name="Lee Y.-H."/>
            <person name="Bennetzen J.L."/>
            <person name="Choi D."/>
        </authorList>
    </citation>
    <scope>NUCLEOTIDE SEQUENCE [LARGE SCALE GENOMIC DNA]</scope>
    <source>
        <strain evidence="5">cv. PBC81</strain>
    </source>
</reference>
<feature type="region of interest" description="Disordered" evidence="2">
    <location>
        <begin position="44"/>
        <end position="70"/>
    </location>
</feature>
<feature type="domain" description="FAF" evidence="3">
    <location>
        <begin position="160"/>
        <end position="213"/>
    </location>
</feature>
<dbReference type="Pfam" id="PF11250">
    <property type="entry name" value="FAF"/>
    <property type="match status" value="1"/>
</dbReference>
<gene>
    <name evidence="4" type="ORF">CQW23_16135</name>
</gene>
<comment type="caution">
    <text evidence="4">The sequence shown here is derived from an EMBL/GenBank/DDBJ whole genome shotgun (WGS) entry which is preliminary data.</text>
</comment>
<keyword evidence="5" id="KW-1185">Reference proteome</keyword>